<dbReference type="EnsemblMetazoa" id="tetur03g07220.1">
    <property type="protein sequence ID" value="tetur03g07220.1"/>
    <property type="gene ID" value="tetur03g07220"/>
</dbReference>
<accession>T1K0C0</accession>
<dbReference type="AlphaFoldDB" id="T1K0C0"/>
<dbReference type="PROSITE" id="PS50948">
    <property type="entry name" value="PAN"/>
    <property type="match status" value="1"/>
</dbReference>
<dbReference type="InterPro" id="IPR003609">
    <property type="entry name" value="Pan_app"/>
</dbReference>
<dbReference type="Pfam" id="PF00024">
    <property type="entry name" value="PAN_1"/>
    <property type="match status" value="1"/>
</dbReference>
<dbReference type="SMART" id="SM00473">
    <property type="entry name" value="PAN_AP"/>
    <property type="match status" value="2"/>
</dbReference>
<evidence type="ECO:0000256" key="1">
    <source>
        <dbReference type="SAM" id="Phobius"/>
    </source>
</evidence>
<evidence type="ECO:0000259" key="2">
    <source>
        <dbReference type="PROSITE" id="PS50948"/>
    </source>
</evidence>
<dbReference type="EMBL" id="CAEY01001139">
    <property type="status" value="NOT_ANNOTATED_CDS"/>
    <property type="molecule type" value="Genomic_DNA"/>
</dbReference>
<dbReference type="Gene3D" id="3.50.4.10">
    <property type="entry name" value="Hepatocyte Growth Factor"/>
    <property type="match status" value="1"/>
</dbReference>
<keyword evidence="1" id="KW-0472">Membrane</keyword>
<sequence length="684" mass="77243">MRIRSSTYQKDSKPITTETIYDYQLGLEYKFTEEGNCSVSPMSLSAPGIVEDASLTYGNYKLDLNRMLNFHLNYRYLGPVLFEDRDEIGVHAWEILNKDMEVNGKVYPNVVTTQYFSKITDGRTDYPLVGTTLKAYDDNKKLLDYFTTNYFDIGFKTSSSVSMAKFSVRDCYTNPKAKKTAALFFICADTPCDYFNQYYYQIQDAVKEALVKTATISAQESMQNMKLVEKTLKTSSRAMIDGDEEACLRTNSYKYEPFTAIAFCKTENGNVCQRIDGDETKLIEDTNDGIPCSIFMTPLKNIYRYSRELPLENIHEELGHIKISLTSPNDNEMFTLTPYQVTDVTKVNDDAPLTNSLYEKIIENTKLIEDKLNTIQVVGTYDLGSCRRKCISSAENNCQSFSFCDYSGRVECFISTISNVSSEKITHDGSCGTYLIDNLTKYKKIEFKRFKLIEKSVSFESSLGKCASLCSNSESCKSFQFCSGLCSLAGYYTDESSVLSDSCNIYIPKVLDRFELTGKWIVADVFHTELNLNSDECAALCFQWNDYDTVCQSFNFCPAHGKTSSMCHLSKYSRHDTNEKLINSDTCQNYERTEQSMNGCSSTDVITKTTNPGTIFGIIILFVATGLISGVVVAAAYFKYFSVKSNTSEIYNRNTFSWSKQLNDEIQSVKGSLQMSSDSAVPVN</sequence>
<reference evidence="3" key="2">
    <citation type="submission" date="2015-06" db="UniProtKB">
        <authorList>
            <consortium name="EnsemblMetazoa"/>
        </authorList>
    </citation>
    <scope>IDENTIFICATION</scope>
</reference>
<evidence type="ECO:0000313" key="3">
    <source>
        <dbReference type="EnsemblMetazoa" id="tetur03g07220.1"/>
    </source>
</evidence>
<dbReference type="Pfam" id="PF14295">
    <property type="entry name" value="PAN_4"/>
    <property type="match status" value="2"/>
</dbReference>
<protein>
    <recommendedName>
        <fullName evidence="2">Apple domain-containing protein</fullName>
    </recommendedName>
</protein>
<name>T1K0C0_TETUR</name>
<keyword evidence="1" id="KW-0812">Transmembrane</keyword>
<keyword evidence="1" id="KW-1133">Transmembrane helix</keyword>
<dbReference type="SUPFAM" id="SSF57414">
    <property type="entry name" value="Hairpin loop containing domain-like"/>
    <property type="match status" value="1"/>
</dbReference>
<organism evidence="3 4">
    <name type="scientific">Tetranychus urticae</name>
    <name type="common">Two-spotted spider mite</name>
    <dbReference type="NCBI Taxonomy" id="32264"/>
    <lineage>
        <taxon>Eukaryota</taxon>
        <taxon>Metazoa</taxon>
        <taxon>Ecdysozoa</taxon>
        <taxon>Arthropoda</taxon>
        <taxon>Chelicerata</taxon>
        <taxon>Arachnida</taxon>
        <taxon>Acari</taxon>
        <taxon>Acariformes</taxon>
        <taxon>Trombidiformes</taxon>
        <taxon>Prostigmata</taxon>
        <taxon>Eleutherengona</taxon>
        <taxon>Raphignathae</taxon>
        <taxon>Tetranychoidea</taxon>
        <taxon>Tetranychidae</taxon>
        <taxon>Tetranychus</taxon>
    </lineage>
</organism>
<feature type="transmembrane region" description="Helical" evidence="1">
    <location>
        <begin position="615"/>
        <end position="638"/>
    </location>
</feature>
<reference evidence="4" key="1">
    <citation type="submission" date="2011-08" db="EMBL/GenBank/DDBJ databases">
        <authorList>
            <person name="Rombauts S."/>
        </authorList>
    </citation>
    <scope>NUCLEOTIDE SEQUENCE</scope>
    <source>
        <strain evidence="4">London</strain>
    </source>
</reference>
<dbReference type="Proteomes" id="UP000015104">
    <property type="component" value="Unassembled WGS sequence"/>
</dbReference>
<evidence type="ECO:0000313" key="4">
    <source>
        <dbReference type="Proteomes" id="UP000015104"/>
    </source>
</evidence>
<feature type="domain" description="Apple" evidence="2">
    <location>
        <begin position="431"/>
        <end position="503"/>
    </location>
</feature>
<keyword evidence="4" id="KW-1185">Reference proteome</keyword>
<dbReference type="HOGENOM" id="CLU_011464_0_0_1"/>
<proteinExistence type="predicted"/>